<dbReference type="PANTHER" id="PTHR28065">
    <property type="entry name" value="FREQUENIN"/>
    <property type="match status" value="1"/>
</dbReference>
<sequence length="303" mass="35448">MILTTTTSTTTTTTTTTSTNSNKSNITSPTSITSHNNSNKFTYHNSQNHYANNHHLHHHHHQLIRKTQSTPKLRSSSSITTLIPLKKKKKECQQVSTTQDFSSSSTTPSATSHFNFFKKISTEWNLFINKIKNLSDEVFNIDDIIDDLFEDSEGEYYTSTDKEIDSNFPDYSNMKLKDIIRHHHFNKEIDTYDESDEEIDYDNEFNIDLNDKNLNVGNLLWEIRRKNWLKPNKSPEEVNERIRSGLITEYMPKDSYLKIYNYLIEKNKILKSDKHINLLDMMKIINYGWIAEDKWERAAKGLP</sequence>
<dbReference type="PANTHER" id="PTHR28065:SF1">
    <property type="entry name" value="DUF4050 DOMAIN-CONTAINING PROTEIN"/>
    <property type="match status" value="1"/>
</dbReference>
<feature type="domain" description="Gag1-like clamp" evidence="2">
    <location>
        <begin position="210"/>
        <end position="296"/>
    </location>
</feature>
<protein>
    <recommendedName>
        <fullName evidence="2">Gag1-like clamp domain-containing protein</fullName>
    </recommendedName>
</protein>
<evidence type="ECO:0000313" key="3">
    <source>
        <dbReference type="EMBL" id="CAI5756614.1"/>
    </source>
</evidence>
<dbReference type="AlphaFoldDB" id="A0A9W4TT85"/>
<dbReference type="EMBL" id="CANTUO010000001">
    <property type="protein sequence ID" value="CAI5756614.1"/>
    <property type="molecule type" value="Genomic_DNA"/>
</dbReference>
<feature type="compositionally biased region" description="Basic residues" evidence="1">
    <location>
        <begin position="52"/>
        <end position="64"/>
    </location>
</feature>
<organism evidence="3 4">
    <name type="scientific">Candida verbasci</name>
    <dbReference type="NCBI Taxonomy" id="1227364"/>
    <lineage>
        <taxon>Eukaryota</taxon>
        <taxon>Fungi</taxon>
        <taxon>Dikarya</taxon>
        <taxon>Ascomycota</taxon>
        <taxon>Saccharomycotina</taxon>
        <taxon>Pichiomycetes</taxon>
        <taxon>Debaryomycetaceae</taxon>
        <taxon>Candida/Lodderomyces clade</taxon>
        <taxon>Candida</taxon>
    </lineage>
</organism>
<dbReference type="Proteomes" id="UP001152885">
    <property type="component" value="Unassembled WGS sequence"/>
</dbReference>
<name>A0A9W4TT85_9ASCO</name>
<evidence type="ECO:0000256" key="1">
    <source>
        <dbReference type="SAM" id="MobiDB-lite"/>
    </source>
</evidence>
<evidence type="ECO:0000313" key="4">
    <source>
        <dbReference type="Proteomes" id="UP001152885"/>
    </source>
</evidence>
<dbReference type="OrthoDB" id="5576875at2759"/>
<accession>A0A9W4TT85</accession>
<dbReference type="Pfam" id="PF13259">
    <property type="entry name" value="clamp_Gag1-like"/>
    <property type="match status" value="1"/>
</dbReference>
<feature type="region of interest" description="Disordered" evidence="1">
    <location>
        <begin position="1"/>
        <end position="80"/>
    </location>
</feature>
<proteinExistence type="predicted"/>
<dbReference type="InterPro" id="IPR053274">
    <property type="entry name" value="Fluconazole_resistance"/>
</dbReference>
<keyword evidence="4" id="KW-1185">Reference proteome</keyword>
<feature type="compositionally biased region" description="Polar residues" evidence="1">
    <location>
        <begin position="65"/>
        <end position="80"/>
    </location>
</feature>
<gene>
    <name evidence="3" type="ORF">CANVERA_P1132</name>
</gene>
<comment type="caution">
    <text evidence="3">The sequence shown here is derived from an EMBL/GenBank/DDBJ whole genome shotgun (WGS) entry which is preliminary data.</text>
</comment>
<dbReference type="InterPro" id="IPR025124">
    <property type="entry name" value="Gag1-like_clamp"/>
</dbReference>
<reference evidence="3" key="1">
    <citation type="submission" date="2022-12" db="EMBL/GenBank/DDBJ databases">
        <authorList>
            <person name="Brejova B."/>
        </authorList>
    </citation>
    <scope>NUCLEOTIDE SEQUENCE</scope>
</reference>
<evidence type="ECO:0000259" key="2">
    <source>
        <dbReference type="Pfam" id="PF13259"/>
    </source>
</evidence>
<feature type="compositionally biased region" description="Low complexity" evidence="1">
    <location>
        <begin position="1"/>
        <end position="39"/>
    </location>
</feature>